<dbReference type="GO" id="GO:0005737">
    <property type="term" value="C:cytoplasm"/>
    <property type="evidence" value="ECO:0007669"/>
    <property type="project" value="UniProtKB-SubCell"/>
</dbReference>
<dbReference type="GO" id="GO:2001061">
    <property type="term" value="P:D-glycero-D-manno-heptose 7-phosphate biosynthetic process"/>
    <property type="evidence" value="ECO:0007669"/>
    <property type="project" value="UniProtKB-UniPathway"/>
</dbReference>
<comment type="catalytic activity">
    <reaction evidence="1 9">
        <text>2 D-sedoheptulose 7-phosphate = D-glycero-alpha-D-manno-heptose 7-phosphate + D-glycero-beta-D-manno-heptose 7-phosphate</text>
        <dbReference type="Rhea" id="RHEA:27489"/>
        <dbReference type="ChEBI" id="CHEBI:57483"/>
        <dbReference type="ChEBI" id="CHEBI:60203"/>
        <dbReference type="ChEBI" id="CHEBI:60204"/>
        <dbReference type="EC" id="5.3.1.28"/>
    </reaction>
</comment>
<comment type="function">
    <text evidence="9">Catalyzes the isomerization of sedoheptulose 7-phosphate in D-glycero-D-manno-heptose 7-phosphate.</text>
</comment>
<organism evidence="11 12">
    <name type="scientific">Helicobacter suis</name>
    <dbReference type="NCBI Taxonomy" id="104628"/>
    <lineage>
        <taxon>Bacteria</taxon>
        <taxon>Pseudomonadati</taxon>
        <taxon>Campylobacterota</taxon>
        <taxon>Epsilonproteobacteria</taxon>
        <taxon>Campylobacterales</taxon>
        <taxon>Helicobacteraceae</taxon>
        <taxon>Helicobacter</taxon>
    </lineage>
</organism>
<evidence type="ECO:0000256" key="2">
    <source>
        <dbReference type="ARBA" id="ARBA00004496"/>
    </source>
</evidence>
<dbReference type="OrthoDB" id="9810929at2"/>
<dbReference type="InterPro" id="IPR035461">
    <property type="entry name" value="GmhA/DiaA"/>
</dbReference>
<dbReference type="PANTHER" id="PTHR30390:SF6">
    <property type="entry name" value="DNAA INITIATOR-ASSOCIATING PROTEIN DIAA"/>
    <property type="match status" value="1"/>
</dbReference>
<evidence type="ECO:0000256" key="8">
    <source>
        <dbReference type="ARBA" id="ARBA00023277"/>
    </source>
</evidence>
<feature type="binding site" evidence="9">
    <location>
        <position position="122"/>
    </location>
    <ligand>
        <name>substrate</name>
    </ligand>
</feature>
<dbReference type="GO" id="GO:0008968">
    <property type="term" value="F:D-sedoheptulose 7-phosphate isomerase activity"/>
    <property type="evidence" value="ECO:0007669"/>
    <property type="project" value="UniProtKB-UniRule"/>
</dbReference>
<protein>
    <recommendedName>
        <fullName evidence="9">Phosphoheptose isomerase</fullName>
        <ecNumber evidence="9">5.3.1.28</ecNumber>
    </recommendedName>
    <alternativeName>
        <fullName evidence="9">Sedoheptulose 7-phosphate isomerase</fullName>
    </alternativeName>
</protein>
<dbReference type="InterPro" id="IPR004515">
    <property type="entry name" value="Phosphoheptose_Isoase"/>
</dbReference>
<keyword evidence="8 9" id="KW-0119">Carbohydrate metabolism</keyword>
<feature type="binding site" evidence="9">
    <location>
        <position position="62"/>
    </location>
    <ligand>
        <name>substrate</name>
    </ligand>
</feature>
<evidence type="ECO:0000256" key="5">
    <source>
        <dbReference type="ARBA" id="ARBA00022723"/>
    </source>
</evidence>
<name>A0A6J4D1M2_9HELI</name>
<evidence type="ECO:0000256" key="4">
    <source>
        <dbReference type="ARBA" id="ARBA00022490"/>
    </source>
</evidence>
<comment type="subcellular location">
    <subcellularLocation>
        <location evidence="2 9">Cytoplasm</location>
    </subcellularLocation>
</comment>
<dbReference type="EC" id="5.3.1.28" evidence="9"/>
<feature type="binding site" evidence="9">
    <location>
        <begin position="49"/>
        <end position="51"/>
    </location>
    <ligand>
        <name>substrate</name>
    </ligand>
</feature>
<feature type="binding site" evidence="9">
    <location>
        <position position="169"/>
    </location>
    <ligand>
        <name>Zn(2+)</name>
        <dbReference type="ChEBI" id="CHEBI:29105"/>
    </ligand>
</feature>
<dbReference type="Proteomes" id="UP000317935">
    <property type="component" value="Chromosome"/>
</dbReference>
<dbReference type="GO" id="GO:0097367">
    <property type="term" value="F:carbohydrate derivative binding"/>
    <property type="evidence" value="ECO:0007669"/>
    <property type="project" value="InterPro"/>
</dbReference>
<keyword evidence="5 9" id="KW-0479">Metal-binding</keyword>
<dbReference type="NCBIfam" id="TIGR00441">
    <property type="entry name" value="gmhA"/>
    <property type="match status" value="1"/>
</dbReference>
<evidence type="ECO:0000259" key="10">
    <source>
        <dbReference type="PROSITE" id="PS51464"/>
    </source>
</evidence>
<dbReference type="GO" id="GO:0005975">
    <property type="term" value="P:carbohydrate metabolic process"/>
    <property type="evidence" value="ECO:0007669"/>
    <property type="project" value="UniProtKB-UniRule"/>
</dbReference>
<feature type="binding site" evidence="9">
    <location>
        <position position="169"/>
    </location>
    <ligand>
        <name>substrate</name>
    </ligand>
</feature>
<feature type="binding site" evidence="9">
    <location>
        <position position="62"/>
    </location>
    <ligand>
        <name>Zn(2+)</name>
        <dbReference type="ChEBI" id="CHEBI:29105"/>
    </ligand>
</feature>
<reference evidence="11 12" key="1">
    <citation type="submission" date="2019-06" db="EMBL/GenBank/DDBJ databases">
        <title>Complete genome sequence of Helicobacter suis SNTW101c.</title>
        <authorList>
            <person name="Rimbara E."/>
            <person name="Suzuki M."/>
            <person name="Matsui H."/>
            <person name="Nakamura M."/>
            <person name="Mori S."/>
            <person name="Shibayama K."/>
        </authorList>
    </citation>
    <scope>NUCLEOTIDE SEQUENCE [LARGE SCALE GENOMIC DNA]</scope>
    <source>
        <strain evidence="11 12">SNTW101c</strain>
    </source>
</reference>
<comment type="cofactor">
    <cofactor evidence="9">
        <name>Zn(2+)</name>
        <dbReference type="ChEBI" id="CHEBI:29105"/>
    </cofactor>
    <text evidence="9">Binds 1 zinc ion per subunit.</text>
</comment>
<feature type="binding site" evidence="9">
    <location>
        <begin position="91"/>
        <end position="92"/>
    </location>
    <ligand>
        <name>substrate</name>
    </ligand>
</feature>
<feature type="domain" description="SIS" evidence="10">
    <location>
        <begin position="34"/>
        <end position="189"/>
    </location>
</feature>
<evidence type="ECO:0000256" key="1">
    <source>
        <dbReference type="ARBA" id="ARBA00000348"/>
    </source>
</evidence>
<dbReference type="AlphaFoldDB" id="A0A6J4D1M2"/>
<dbReference type="PROSITE" id="PS51464">
    <property type="entry name" value="SIS"/>
    <property type="match status" value="1"/>
</dbReference>
<dbReference type="CDD" id="cd05006">
    <property type="entry name" value="SIS_GmhA"/>
    <property type="match status" value="1"/>
</dbReference>
<keyword evidence="4 9" id="KW-0963">Cytoplasm</keyword>
<gene>
    <name evidence="9 11" type="primary">gmhA</name>
    <name evidence="11" type="ORF">SNTW_13350</name>
</gene>
<keyword evidence="6 9" id="KW-0862">Zinc</keyword>
<dbReference type="InterPro" id="IPR046348">
    <property type="entry name" value="SIS_dom_sf"/>
</dbReference>
<evidence type="ECO:0000256" key="7">
    <source>
        <dbReference type="ARBA" id="ARBA00023235"/>
    </source>
</evidence>
<dbReference type="PANTHER" id="PTHR30390">
    <property type="entry name" value="SEDOHEPTULOSE 7-PHOSPHATE ISOMERASE / DNAA INITIATOR-ASSOCIATING FACTOR FOR REPLICATION INITIATION"/>
    <property type="match status" value="1"/>
</dbReference>
<evidence type="ECO:0000256" key="6">
    <source>
        <dbReference type="ARBA" id="ARBA00022833"/>
    </source>
</evidence>
<accession>A0A6J4D1M2</accession>
<dbReference type="RefSeq" id="WP_064429868.1">
    <property type="nucleotide sequence ID" value="NZ_AP019774.1"/>
</dbReference>
<dbReference type="UniPathway" id="UPA00041">
    <property type="reaction ID" value="UER00436"/>
</dbReference>
<dbReference type="Gene3D" id="3.40.50.10490">
    <property type="entry name" value="Glucose-6-phosphate isomerase like protein, domain 1"/>
    <property type="match status" value="1"/>
</dbReference>
<comment type="miscellaneous">
    <text evidence="9">The reaction produces a racemic mixture of D-glycero-alpha-D-manno-heptose 7-phosphate and D-glycero-beta-D-manno-heptose 7-phosphate.</text>
</comment>
<dbReference type="InterPro" id="IPR001347">
    <property type="entry name" value="SIS_dom"/>
</dbReference>
<evidence type="ECO:0000256" key="9">
    <source>
        <dbReference type="HAMAP-Rule" id="MF_00067"/>
    </source>
</evidence>
<dbReference type="EMBL" id="AP019774">
    <property type="protein sequence ID" value="BCD70690.1"/>
    <property type="molecule type" value="Genomic_DNA"/>
</dbReference>
<comment type="similarity">
    <text evidence="3 9">Belongs to the SIS family. GmhA subfamily.</text>
</comment>
<dbReference type="HAMAP" id="MF_00067">
    <property type="entry name" value="GmhA"/>
    <property type="match status" value="1"/>
</dbReference>
<comment type="pathway">
    <text evidence="9">Carbohydrate biosynthesis; D-glycero-D-manno-heptose 7-phosphate biosynthesis; D-glycero-alpha-D-manno-heptose 7-phosphate and D-glycero-beta-D-manno-heptose 7-phosphate from sedoheptulose 7-phosphate: step 1/1.</text>
</comment>
<evidence type="ECO:0000256" key="3">
    <source>
        <dbReference type="ARBA" id="ARBA00009894"/>
    </source>
</evidence>
<dbReference type="GO" id="GO:0008270">
    <property type="term" value="F:zinc ion binding"/>
    <property type="evidence" value="ECO:0007669"/>
    <property type="project" value="UniProtKB-UniRule"/>
</dbReference>
<keyword evidence="7 9" id="KW-0413">Isomerase</keyword>
<evidence type="ECO:0000313" key="11">
    <source>
        <dbReference type="EMBL" id="BCD70690.1"/>
    </source>
</evidence>
<feature type="binding site" evidence="9">
    <location>
        <position position="58"/>
    </location>
    <ligand>
        <name>Zn(2+)</name>
        <dbReference type="ChEBI" id="CHEBI:29105"/>
    </ligand>
</feature>
<dbReference type="SUPFAM" id="SSF53697">
    <property type="entry name" value="SIS domain"/>
    <property type="match status" value="1"/>
</dbReference>
<dbReference type="Pfam" id="PF13580">
    <property type="entry name" value="SIS_2"/>
    <property type="match status" value="1"/>
</dbReference>
<sequence>MQNFIEKEFLTHIQVAQETLKTLIQEIEKVALSLIEILKRGHQILICGNGGSAADAQHFAAELTGRYKKERGGLAAIALSTDTSALTAIANDYGYHFVFARQVEALGKKGDCLVGISTSGNSENVLLALKKAKELGLNTLGISGHQGGKMRALCDFNLIVPSTDTPRIQEMHILMIHLLCDQIEKAFCE</sequence>
<feature type="binding site" evidence="9">
    <location>
        <position position="177"/>
    </location>
    <ligand>
        <name>Zn(2+)</name>
        <dbReference type="ChEBI" id="CHEBI:29105"/>
    </ligand>
</feature>
<feature type="binding site" evidence="9">
    <location>
        <begin position="117"/>
        <end position="119"/>
    </location>
    <ligand>
        <name>substrate</name>
    </ligand>
</feature>
<evidence type="ECO:0000313" key="12">
    <source>
        <dbReference type="Proteomes" id="UP000317935"/>
    </source>
</evidence>
<dbReference type="InterPro" id="IPR050099">
    <property type="entry name" value="SIS_GmhA/DiaA_subfam"/>
</dbReference>
<proteinExistence type="inferred from homology"/>